<evidence type="ECO:0000256" key="2">
    <source>
        <dbReference type="SAM" id="Phobius"/>
    </source>
</evidence>
<reference evidence="3 4" key="1">
    <citation type="journal article" date="2013" name="Genome Announc.">
        <title>Draft Genome Sequence of 'Candidatus Halobonum tyrrellensis' Strain G22, Isolated from the Hypersaline Waters of Lake Tyrrell, Australia.</title>
        <authorList>
            <person name="Ugalde J.A."/>
            <person name="Narasingarao P."/>
            <person name="Kuo S."/>
            <person name="Podell S."/>
            <person name="Allen E.E."/>
        </authorList>
    </citation>
    <scope>NUCLEOTIDE SEQUENCE [LARGE SCALE GENOMIC DNA]</scope>
    <source>
        <strain evidence="3 4">G22</strain>
    </source>
</reference>
<feature type="transmembrane region" description="Helical" evidence="2">
    <location>
        <begin position="503"/>
        <end position="523"/>
    </location>
</feature>
<dbReference type="Proteomes" id="UP000017840">
    <property type="component" value="Unassembled WGS sequence"/>
</dbReference>
<dbReference type="STRING" id="1324957.K933_14308"/>
<organism evidence="3 4">
    <name type="scientific">Candidatus Halobonum tyrrellensis G22</name>
    <dbReference type="NCBI Taxonomy" id="1324957"/>
    <lineage>
        <taxon>Archaea</taxon>
        <taxon>Methanobacteriati</taxon>
        <taxon>Methanobacteriota</taxon>
        <taxon>Stenosarchaea group</taxon>
        <taxon>Halobacteria</taxon>
        <taxon>Halobacteriales</taxon>
        <taxon>Haloferacaceae</taxon>
        <taxon>Candidatus Halobonum</taxon>
    </lineage>
</organism>
<evidence type="ECO:0000313" key="4">
    <source>
        <dbReference type="Proteomes" id="UP000017840"/>
    </source>
</evidence>
<accession>V4GPF8</accession>
<evidence type="ECO:0008006" key="5">
    <source>
        <dbReference type="Google" id="ProtNLM"/>
    </source>
</evidence>
<keyword evidence="2" id="KW-0472">Membrane</keyword>
<comment type="caution">
    <text evidence="3">The sequence shown here is derived from an EMBL/GenBank/DDBJ whole genome shotgun (WGS) entry which is preliminary data.</text>
</comment>
<dbReference type="PANTHER" id="PTHR35902">
    <property type="entry name" value="S-LAYER DOMAIN-LIKE PROTEIN-RELATED"/>
    <property type="match status" value="1"/>
</dbReference>
<protein>
    <recommendedName>
        <fullName evidence="5">CARDB domain-containing protein</fullName>
    </recommendedName>
</protein>
<keyword evidence="4" id="KW-1185">Reference proteome</keyword>
<dbReference type="eggNOG" id="arCOG04400">
    <property type="taxonomic scope" value="Archaea"/>
</dbReference>
<gene>
    <name evidence="3" type="ORF">K933_14308</name>
</gene>
<dbReference type="InterPro" id="IPR013783">
    <property type="entry name" value="Ig-like_fold"/>
</dbReference>
<sequence>MTRLRGAAVLVAAALLLSALAPLPFAAVGTAGAVPDARVAVTDATVSPATPTAGAPVTVSATVRLSAGSASAADLTRVELRDGDDAVGVARDLGSLSPGETLTVPVTATFDDPGERSLTVVARFEDADGDAATARRPLSLVVEPGAPQVEFDVDDPVAGAPAPLRVTVSNPTTVALRDVTVTATAPAEGPRTRRTVASLDAGEATTLNLSVTPAEAGDREFAFRVSYATAAGTRGETTFARTVAVDGLSADVGVRAAPVRESDSEPGGTDISSILGGGAAGALQPQTGSGGGDGGAGDAALVGVTVTNFGNAPVDDVVVVPRTANGSRLPGVGRYAVADTLAPGESTTAEVDLSATDAAGPVTFVAAYDLAGSARENRTVYEFRPARGAVELTDLNVSVADGRATLRGNLGNVGGGEVTGAVVSVVESEGVDPAYPQRSYFVGSVAGSEFAPFRLAAGVDSEGADAVTVEVRYTAGNDRVTRRVDVPLPDEGTGASPALGERLVPVGAVVLLGVSLPVAAVLVRRYRR</sequence>
<evidence type="ECO:0000256" key="1">
    <source>
        <dbReference type="SAM" id="MobiDB-lite"/>
    </source>
</evidence>
<dbReference type="Gene3D" id="2.60.40.10">
    <property type="entry name" value="Immunoglobulins"/>
    <property type="match status" value="3"/>
</dbReference>
<dbReference type="OrthoDB" id="65070at2157"/>
<dbReference type="AlphaFoldDB" id="V4GPF8"/>
<proteinExistence type="predicted"/>
<dbReference type="EMBL" id="ASGZ01000060">
    <property type="protein sequence ID" value="ESP87266.1"/>
    <property type="molecule type" value="Genomic_DNA"/>
</dbReference>
<name>V4GPF8_9EURY</name>
<dbReference type="RefSeq" id="WP_023395435.1">
    <property type="nucleotide sequence ID" value="NZ_ASGZ01000060.1"/>
</dbReference>
<keyword evidence="2" id="KW-0812">Transmembrane</keyword>
<dbReference type="PANTHER" id="PTHR35902:SF6">
    <property type="entry name" value="CONSERVED WITHIN P. AEROPHILUM"/>
    <property type="match status" value="1"/>
</dbReference>
<evidence type="ECO:0000313" key="3">
    <source>
        <dbReference type="EMBL" id="ESP87266.1"/>
    </source>
</evidence>
<feature type="region of interest" description="Disordered" evidence="1">
    <location>
        <begin position="258"/>
        <end position="295"/>
    </location>
</feature>
<keyword evidence="2" id="KW-1133">Transmembrane helix</keyword>